<dbReference type="GO" id="GO:0008270">
    <property type="term" value="F:zinc ion binding"/>
    <property type="evidence" value="ECO:0007669"/>
    <property type="project" value="UniProtKB-KW"/>
</dbReference>
<keyword evidence="15 17" id="KW-0539">Nucleus</keyword>
<evidence type="ECO:0000256" key="15">
    <source>
        <dbReference type="ARBA" id="ARBA00023242"/>
    </source>
</evidence>
<dbReference type="EMBL" id="CP072753">
    <property type="protein sequence ID" value="QUC15900.1"/>
    <property type="molecule type" value="Genomic_DNA"/>
</dbReference>
<evidence type="ECO:0000259" key="20">
    <source>
        <dbReference type="PROSITE" id="PS50800"/>
    </source>
</evidence>
<dbReference type="InterPro" id="IPR001841">
    <property type="entry name" value="Znf_RING"/>
</dbReference>
<feature type="compositionally biased region" description="Basic and acidic residues" evidence="18">
    <location>
        <begin position="357"/>
        <end position="381"/>
    </location>
</feature>
<dbReference type="GeneID" id="66060919"/>
<evidence type="ECO:0000256" key="9">
    <source>
        <dbReference type="ARBA" id="ARBA00022763"/>
    </source>
</evidence>
<dbReference type="KEGG" id="uvi:66060919"/>
<evidence type="ECO:0000256" key="10">
    <source>
        <dbReference type="ARBA" id="ARBA00022771"/>
    </source>
</evidence>
<keyword evidence="10 16" id="KW-0863">Zinc-finger</keyword>
<dbReference type="PROSITE" id="PS50089">
    <property type="entry name" value="ZF_RING_2"/>
    <property type="match status" value="1"/>
</dbReference>
<keyword evidence="8 17" id="KW-0479">Metal-binding</keyword>
<proteinExistence type="inferred from homology"/>
<comment type="catalytic activity">
    <reaction evidence="1 17">
        <text>S-ubiquitinyl-[E2 ubiquitin-conjugating enzyme]-L-cysteine + [acceptor protein]-L-lysine = [E2 ubiquitin-conjugating enzyme]-L-cysteine + N(6)-ubiquitinyl-[acceptor protein]-L-lysine.</text>
        <dbReference type="EC" id="2.3.2.27"/>
    </reaction>
</comment>
<evidence type="ECO:0000256" key="7">
    <source>
        <dbReference type="ARBA" id="ARBA00022679"/>
    </source>
</evidence>
<comment type="function">
    <text evidence="17">E3 RING-finger protein, member of the UBC2/RAD6 epistasis group. Associates to the E2 ubiquitin conjugating enzyme UBC2/RAD6 to form the UBC2-RAD18 ubiquitin ligase complex involved in postreplicative repair (PRR) of damaged DNA.</text>
</comment>
<dbReference type="GO" id="GO:0005634">
    <property type="term" value="C:nucleus"/>
    <property type="evidence" value="ECO:0007669"/>
    <property type="project" value="UniProtKB-SubCell"/>
</dbReference>
<dbReference type="InterPro" id="IPR039577">
    <property type="entry name" value="Rad18"/>
</dbReference>
<dbReference type="SMART" id="SM00184">
    <property type="entry name" value="RING"/>
    <property type="match status" value="1"/>
</dbReference>
<feature type="region of interest" description="Disordered" evidence="18">
    <location>
        <begin position="352"/>
        <end position="381"/>
    </location>
</feature>
<evidence type="ECO:0000256" key="1">
    <source>
        <dbReference type="ARBA" id="ARBA00000900"/>
    </source>
</evidence>
<dbReference type="PROSITE" id="PS00518">
    <property type="entry name" value="ZF_RING_1"/>
    <property type="match status" value="1"/>
</dbReference>
<evidence type="ECO:0000256" key="13">
    <source>
        <dbReference type="ARBA" id="ARBA00023125"/>
    </source>
</evidence>
<feature type="compositionally biased region" description="Basic and acidic residues" evidence="18">
    <location>
        <begin position="171"/>
        <end position="180"/>
    </location>
</feature>
<sequence>MLSDNVADSTDWLETSLAPLAAVEAALRCQVCKDFYNTPMITSCSHTFCSICIRRALSNDGKCPLCRAPEQELKLRSNWSLEETVEAFSRARPAALALGLKTTRTGEAPKRKAGDDETVCSSEPKRRRASARLRSGKTVIGSKQDSPKEAQHIQVVPASDDDDDEVSSEGSGDHLHDGRNVDDLVPCPSCQMKMKAWQVFQHLEACPGPKSQETRSSQLETGSNSHQKLQLRQSRSIQRLPPLNYSMMKEQALRKKLNEIGISNQGPRILLEMRHKEWLAIWNANCDSARPKKRSQLLHDLDVWEKAQGYRQPNAARAALNAVAIKDTNFDGAAWAAKHGSSFKDLVATARKNKAPANEETKAPDKRPEQEGFDERAREEICDEANKSDARAFESAKDVNCQEFAGVPLAGHEDMNDEDLVQR</sequence>
<dbReference type="InterPro" id="IPR003034">
    <property type="entry name" value="SAP_dom"/>
</dbReference>
<dbReference type="InterPro" id="IPR013083">
    <property type="entry name" value="Znf_RING/FYVE/PHD"/>
</dbReference>
<evidence type="ECO:0000256" key="8">
    <source>
        <dbReference type="ARBA" id="ARBA00022723"/>
    </source>
</evidence>
<comment type="subcellular location">
    <subcellularLocation>
        <location evidence="2 17">Nucleus</location>
    </subcellularLocation>
</comment>
<dbReference type="PANTHER" id="PTHR14134">
    <property type="entry name" value="E3 UBIQUITIN-PROTEIN LIGASE RAD18"/>
    <property type="match status" value="1"/>
</dbReference>
<dbReference type="InterPro" id="IPR004580">
    <property type="entry name" value="Rad18_fungi"/>
</dbReference>
<evidence type="ECO:0000256" key="3">
    <source>
        <dbReference type="ARBA" id="ARBA00004906"/>
    </source>
</evidence>
<comment type="pathway">
    <text evidence="3 17">Protein modification; protein ubiquitination.</text>
</comment>
<evidence type="ECO:0000256" key="17">
    <source>
        <dbReference type="RuleBase" id="RU368093"/>
    </source>
</evidence>
<evidence type="ECO:0000256" key="2">
    <source>
        <dbReference type="ARBA" id="ARBA00004123"/>
    </source>
</evidence>
<dbReference type="OrthoDB" id="9049620at2759"/>
<evidence type="ECO:0000313" key="21">
    <source>
        <dbReference type="EMBL" id="QUC15900.1"/>
    </source>
</evidence>
<feature type="compositionally biased region" description="Polar residues" evidence="18">
    <location>
        <begin position="214"/>
        <end position="236"/>
    </location>
</feature>
<keyword evidence="9 17" id="KW-0227">DNA damage</keyword>
<keyword evidence="13 17" id="KW-0238">DNA-binding</keyword>
<evidence type="ECO:0000256" key="18">
    <source>
        <dbReference type="SAM" id="MobiDB-lite"/>
    </source>
</evidence>
<dbReference type="FunFam" id="3.30.40.10:FF:000172">
    <property type="entry name" value="E3 ubiquitin-protein ligase RAD18"/>
    <property type="match status" value="1"/>
</dbReference>
<keyword evidence="11 17" id="KW-0833">Ubl conjugation pathway</keyword>
<dbReference type="RefSeq" id="XP_042993573.1">
    <property type="nucleotide sequence ID" value="XM_043137639.1"/>
</dbReference>
<feature type="compositionally biased region" description="Basic residues" evidence="18">
    <location>
        <begin position="125"/>
        <end position="135"/>
    </location>
</feature>
<dbReference type="PROSITE" id="PS50800">
    <property type="entry name" value="SAP"/>
    <property type="match status" value="1"/>
</dbReference>
<dbReference type="GO" id="GO:0097505">
    <property type="term" value="C:Rad6-Rad18 complex"/>
    <property type="evidence" value="ECO:0007669"/>
    <property type="project" value="TreeGrafter"/>
</dbReference>
<dbReference type="UniPathway" id="UPA00143"/>
<dbReference type="SUPFAM" id="SSF57850">
    <property type="entry name" value="RING/U-box"/>
    <property type="match status" value="1"/>
</dbReference>
<evidence type="ECO:0000256" key="11">
    <source>
        <dbReference type="ARBA" id="ARBA00022786"/>
    </source>
</evidence>
<keyword evidence="14 17" id="KW-0234">DNA repair</keyword>
<dbReference type="GO" id="GO:0006281">
    <property type="term" value="P:DNA repair"/>
    <property type="evidence" value="ECO:0007669"/>
    <property type="project" value="UniProtKB-KW"/>
</dbReference>
<feature type="region of interest" description="Disordered" evidence="18">
    <location>
        <begin position="208"/>
        <end position="236"/>
    </location>
</feature>
<evidence type="ECO:0000256" key="14">
    <source>
        <dbReference type="ARBA" id="ARBA00023204"/>
    </source>
</evidence>
<dbReference type="Proteomes" id="UP000027002">
    <property type="component" value="Chromosome 1"/>
</dbReference>
<keyword evidence="7 17" id="KW-0808">Transferase</keyword>
<name>A0A8E5HIH7_USTVR</name>
<dbReference type="EC" id="2.3.2.27" evidence="5 17"/>
<dbReference type="AlphaFoldDB" id="A0A8E5HIH7"/>
<feature type="domain" description="SAP" evidence="20">
    <location>
        <begin position="245"/>
        <end position="279"/>
    </location>
</feature>
<dbReference type="GO" id="GO:0061630">
    <property type="term" value="F:ubiquitin protein ligase activity"/>
    <property type="evidence" value="ECO:0007669"/>
    <property type="project" value="UniProtKB-UniRule"/>
</dbReference>
<organism evidence="21 22">
    <name type="scientific">Ustilaginoidea virens</name>
    <name type="common">Rice false smut fungus</name>
    <name type="synonym">Villosiclava virens</name>
    <dbReference type="NCBI Taxonomy" id="1159556"/>
    <lineage>
        <taxon>Eukaryota</taxon>
        <taxon>Fungi</taxon>
        <taxon>Dikarya</taxon>
        <taxon>Ascomycota</taxon>
        <taxon>Pezizomycotina</taxon>
        <taxon>Sordariomycetes</taxon>
        <taxon>Hypocreomycetidae</taxon>
        <taxon>Hypocreales</taxon>
        <taxon>Clavicipitaceae</taxon>
        <taxon>Ustilaginoidea</taxon>
    </lineage>
</organism>
<reference evidence="21" key="1">
    <citation type="submission" date="2020-03" db="EMBL/GenBank/DDBJ databases">
        <title>A mixture of massive structural variations and highly conserved coding sequences in Ustilaginoidea virens genome.</title>
        <authorList>
            <person name="Zhang K."/>
            <person name="Zhao Z."/>
            <person name="Zhang Z."/>
            <person name="Li Y."/>
            <person name="Hsiang T."/>
            <person name="Sun W."/>
        </authorList>
    </citation>
    <scope>NUCLEOTIDE SEQUENCE</scope>
    <source>
        <strain evidence="21">UV-8b</strain>
    </source>
</reference>
<evidence type="ECO:0000313" key="22">
    <source>
        <dbReference type="Proteomes" id="UP000027002"/>
    </source>
</evidence>
<evidence type="ECO:0000259" key="19">
    <source>
        <dbReference type="PROSITE" id="PS50089"/>
    </source>
</evidence>
<feature type="region of interest" description="Disordered" evidence="18">
    <location>
        <begin position="100"/>
        <end position="180"/>
    </location>
</feature>
<evidence type="ECO:0000256" key="4">
    <source>
        <dbReference type="ARBA" id="ARBA00009506"/>
    </source>
</evidence>
<comment type="subunit">
    <text evidence="17">Interacts with E2 UBC2, forming a complex with ubiquitin ligase activity.</text>
</comment>
<comment type="similarity">
    <text evidence="4 17">Belongs to the RAD18 family.</text>
</comment>
<dbReference type="NCBIfam" id="TIGR00599">
    <property type="entry name" value="rad18"/>
    <property type="match status" value="1"/>
</dbReference>
<dbReference type="InterPro" id="IPR017907">
    <property type="entry name" value="Znf_RING_CS"/>
</dbReference>
<keyword evidence="22" id="KW-1185">Reference proteome</keyword>
<accession>A0A8E5HIH7</accession>
<dbReference type="Pfam" id="PF13923">
    <property type="entry name" value="zf-C3HC4_2"/>
    <property type="match status" value="1"/>
</dbReference>
<dbReference type="Gene3D" id="3.30.40.10">
    <property type="entry name" value="Zinc/RING finger domain, C3HC4 (zinc finger)"/>
    <property type="match status" value="1"/>
</dbReference>
<evidence type="ECO:0000256" key="16">
    <source>
        <dbReference type="PROSITE-ProRule" id="PRU00175"/>
    </source>
</evidence>
<evidence type="ECO:0000256" key="5">
    <source>
        <dbReference type="ARBA" id="ARBA00012483"/>
    </source>
</evidence>
<evidence type="ECO:0000256" key="6">
    <source>
        <dbReference type="ARBA" id="ARBA00015551"/>
    </source>
</evidence>
<dbReference type="SMART" id="SM00513">
    <property type="entry name" value="SAP"/>
    <property type="match status" value="1"/>
</dbReference>
<dbReference type="PANTHER" id="PTHR14134:SF2">
    <property type="entry name" value="E3 UBIQUITIN-PROTEIN LIGASE RAD18"/>
    <property type="match status" value="1"/>
</dbReference>
<dbReference type="GO" id="GO:0006513">
    <property type="term" value="P:protein monoubiquitination"/>
    <property type="evidence" value="ECO:0007669"/>
    <property type="project" value="InterPro"/>
</dbReference>
<gene>
    <name evidence="21" type="ORF">UV8b_00141</name>
</gene>
<protein>
    <recommendedName>
        <fullName evidence="6 17">Postreplication repair E3 ubiquitin-protein ligase RAD18</fullName>
        <ecNumber evidence="5 17">2.3.2.27</ecNumber>
    </recommendedName>
    <alternativeName>
        <fullName evidence="17">RING-type E3 ubiquitin transferase RAD18</fullName>
    </alternativeName>
</protein>
<dbReference type="GO" id="GO:0006301">
    <property type="term" value="P:DNA damage tolerance"/>
    <property type="evidence" value="ECO:0007669"/>
    <property type="project" value="InterPro"/>
</dbReference>
<feature type="domain" description="RING-type" evidence="19">
    <location>
        <begin position="29"/>
        <end position="67"/>
    </location>
</feature>
<keyword evidence="12 17" id="KW-0862">Zinc</keyword>
<dbReference type="GO" id="GO:0003697">
    <property type="term" value="F:single-stranded DNA binding"/>
    <property type="evidence" value="ECO:0007669"/>
    <property type="project" value="UniProtKB-UniRule"/>
</dbReference>
<evidence type="ECO:0000256" key="12">
    <source>
        <dbReference type="ARBA" id="ARBA00022833"/>
    </source>
</evidence>